<dbReference type="RefSeq" id="WP_094548193.1">
    <property type="nucleotide sequence ID" value="NZ_MQWB01000001.1"/>
</dbReference>
<comment type="similarity">
    <text evidence="1">Belongs to the peptidase S66 family.</text>
</comment>
<proteinExistence type="inferred from homology"/>
<dbReference type="InterPro" id="IPR040921">
    <property type="entry name" value="Peptidase_S66C"/>
</dbReference>
<evidence type="ECO:0000256" key="3">
    <source>
        <dbReference type="ARBA" id="ARBA00022670"/>
    </source>
</evidence>
<dbReference type="SUPFAM" id="SSF141986">
    <property type="entry name" value="LD-carboxypeptidase A C-terminal domain-like"/>
    <property type="match status" value="1"/>
</dbReference>
<evidence type="ECO:0000256" key="1">
    <source>
        <dbReference type="ARBA" id="ARBA00010233"/>
    </source>
</evidence>
<feature type="domain" description="LD-carboxypeptidase N-terminal" evidence="7">
    <location>
        <begin position="13"/>
        <end position="127"/>
    </location>
</feature>
<dbReference type="SUPFAM" id="SSF52317">
    <property type="entry name" value="Class I glutamine amidotransferase-like"/>
    <property type="match status" value="1"/>
</dbReference>
<evidence type="ECO:0000256" key="2">
    <source>
        <dbReference type="ARBA" id="ARBA00022645"/>
    </source>
</evidence>
<dbReference type="Pfam" id="PF17676">
    <property type="entry name" value="Peptidase_S66C"/>
    <property type="match status" value="1"/>
</dbReference>
<keyword evidence="5" id="KW-0720">Serine protease</keyword>
<evidence type="ECO:0000259" key="7">
    <source>
        <dbReference type="Pfam" id="PF02016"/>
    </source>
</evidence>
<dbReference type="GO" id="GO:0008236">
    <property type="term" value="F:serine-type peptidase activity"/>
    <property type="evidence" value="ECO:0007669"/>
    <property type="project" value="UniProtKB-KW"/>
</dbReference>
<dbReference type="InterPro" id="IPR029062">
    <property type="entry name" value="Class_I_gatase-like"/>
</dbReference>
<reference evidence="9 10" key="1">
    <citation type="submission" date="2016-11" db="EMBL/GenBank/DDBJ databases">
        <title>Study of marine rhodopsin-containing bacteria.</title>
        <authorList>
            <person name="Yoshizawa S."/>
            <person name="Kumagai Y."/>
            <person name="Kogure K."/>
        </authorList>
    </citation>
    <scope>NUCLEOTIDE SEQUENCE [LARGE SCALE GENOMIC DNA]</scope>
    <source>
        <strain evidence="9 10">SG-29</strain>
    </source>
</reference>
<keyword evidence="2" id="KW-0121">Carboxypeptidase</keyword>
<feature type="domain" description="LD-carboxypeptidase C-terminal" evidence="8">
    <location>
        <begin position="177"/>
        <end position="293"/>
    </location>
</feature>
<name>A0A259TZN8_9BACT</name>
<feature type="active site" description="Charge relay system" evidence="6">
    <location>
        <position position="208"/>
    </location>
</feature>
<dbReference type="Proteomes" id="UP000216446">
    <property type="component" value="Unassembled WGS sequence"/>
</dbReference>
<dbReference type="Pfam" id="PF02016">
    <property type="entry name" value="Peptidase_S66"/>
    <property type="match status" value="1"/>
</dbReference>
<protein>
    <recommendedName>
        <fullName evidence="11">LD-carboxypeptidase</fullName>
    </recommendedName>
</protein>
<dbReference type="FunCoup" id="A0A259TZN8">
    <property type="interactions" value="184"/>
</dbReference>
<evidence type="ECO:0000313" key="9">
    <source>
        <dbReference type="EMBL" id="OZC03146.1"/>
    </source>
</evidence>
<dbReference type="InParanoid" id="A0A259TZN8"/>
<sequence>MPLPPPFTPLSRVAVAAPSSAALHRKDAEAGLDALRARGLTVESGRALAPRLGYLAGTDDDRTAELNALFRRDDLDAIVCLRGGYGALRILDRLDWDALAAHPKLIVGYSDITALHFAAWALAGVPGLSAAMAAPDWPDLDPASEQQLWDVASGAHPWEVVGPGGEPLAPMSPGESEGTLIGGNLSLIAALLGTPYLPDLTGAILFIEDVGESPYRIDGLLARLHLAGVLKRLGGLVFGAFTGAEPPKNRPSLELDEVLAHYAAFVPGPVARGLVYGHFSRKTPMPVGVHARLTVGADAVLTTLSPLTAPPQ</sequence>
<dbReference type="GO" id="GO:0004180">
    <property type="term" value="F:carboxypeptidase activity"/>
    <property type="evidence" value="ECO:0007669"/>
    <property type="project" value="UniProtKB-KW"/>
</dbReference>
<keyword evidence="10" id="KW-1185">Reference proteome</keyword>
<dbReference type="Gene3D" id="3.40.50.10740">
    <property type="entry name" value="Class I glutamine amidotransferase-like"/>
    <property type="match status" value="1"/>
</dbReference>
<evidence type="ECO:0000313" key="10">
    <source>
        <dbReference type="Proteomes" id="UP000216446"/>
    </source>
</evidence>
<dbReference type="CDD" id="cd07025">
    <property type="entry name" value="Peptidase_S66"/>
    <property type="match status" value="1"/>
</dbReference>
<dbReference type="PIRSF" id="PIRSF028757">
    <property type="entry name" value="LD-carboxypeptidase"/>
    <property type="match status" value="1"/>
</dbReference>
<dbReference type="InterPro" id="IPR003507">
    <property type="entry name" value="S66_fam"/>
</dbReference>
<dbReference type="InterPro" id="IPR027478">
    <property type="entry name" value="LdcA_N"/>
</dbReference>
<evidence type="ECO:0000259" key="8">
    <source>
        <dbReference type="Pfam" id="PF17676"/>
    </source>
</evidence>
<dbReference type="InterPro" id="IPR027461">
    <property type="entry name" value="Carboxypeptidase_A_C_sf"/>
</dbReference>
<dbReference type="PANTHER" id="PTHR30237">
    <property type="entry name" value="MURAMOYLTETRAPEPTIDE CARBOXYPEPTIDASE"/>
    <property type="match status" value="1"/>
</dbReference>
<organism evidence="9 10">
    <name type="scientific">Rubricoccus marinus</name>
    <dbReference type="NCBI Taxonomy" id="716817"/>
    <lineage>
        <taxon>Bacteria</taxon>
        <taxon>Pseudomonadati</taxon>
        <taxon>Rhodothermota</taxon>
        <taxon>Rhodothermia</taxon>
        <taxon>Rhodothermales</taxon>
        <taxon>Rubricoccaceae</taxon>
        <taxon>Rubricoccus</taxon>
    </lineage>
</organism>
<evidence type="ECO:0008006" key="11">
    <source>
        <dbReference type="Google" id="ProtNLM"/>
    </source>
</evidence>
<dbReference type="OrthoDB" id="9807329at2"/>
<keyword evidence="4" id="KW-0378">Hydrolase</keyword>
<evidence type="ECO:0000256" key="5">
    <source>
        <dbReference type="ARBA" id="ARBA00022825"/>
    </source>
</evidence>
<dbReference type="PANTHER" id="PTHR30237:SF2">
    <property type="entry name" value="MUREIN TETRAPEPTIDE CARBOXYPEPTIDASE"/>
    <property type="match status" value="1"/>
</dbReference>
<dbReference type="InterPro" id="IPR040449">
    <property type="entry name" value="Peptidase_S66_N"/>
</dbReference>
<dbReference type="AlphaFoldDB" id="A0A259TZN8"/>
<dbReference type="EMBL" id="MQWB01000001">
    <property type="protein sequence ID" value="OZC03146.1"/>
    <property type="molecule type" value="Genomic_DNA"/>
</dbReference>
<gene>
    <name evidence="9" type="ORF">BSZ36_09270</name>
</gene>
<feature type="active site" description="Nucleophile" evidence="6">
    <location>
        <position position="110"/>
    </location>
</feature>
<comment type="caution">
    <text evidence="9">The sequence shown here is derived from an EMBL/GenBank/DDBJ whole genome shotgun (WGS) entry which is preliminary data.</text>
</comment>
<evidence type="ECO:0000256" key="4">
    <source>
        <dbReference type="ARBA" id="ARBA00022801"/>
    </source>
</evidence>
<dbReference type="Gene3D" id="3.50.30.60">
    <property type="entry name" value="LD-carboxypeptidase A C-terminal domain-like"/>
    <property type="match status" value="1"/>
</dbReference>
<feature type="active site" description="Charge relay system" evidence="6">
    <location>
        <position position="278"/>
    </location>
</feature>
<keyword evidence="3" id="KW-0645">Protease</keyword>
<evidence type="ECO:0000256" key="6">
    <source>
        <dbReference type="PIRSR" id="PIRSR028757-1"/>
    </source>
</evidence>
<dbReference type="GO" id="GO:0006508">
    <property type="term" value="P:proteolysis"/>
    <property type="evidence" value="ECO:0007669"/>
    <property type="project" value="UniProtKB-KW"/>
</dbReference>
<accession>A0A259TZN8</accession>